<organism evidence="2 3">
    <name type="scientific">Streptomyces bottropensis ATCC 25435</name>
    <dbReference type="NCBI Taxonomy" id="1054862"/>
    <lineage>
        <taxon>Bacteria</taxon>
        <taxon>Bacillati</taxon>
        <taxon>Actinomycetota</taxon>
        <taxon>Actinomycetes</taxon>
        <taxon>Kitasatosporales</taxon>
        <taxon>Streptomycetaceae</taxon>
        <taxon>Streptomyces</taxon>
    </lineage>
</organism>
<proteinExistence type="predicted"/>
<dbReference type="Proteomes" id="UP000030760">
    <property type="component" value="Unassembled WGS sequence"/>
</dbReference>
<evidence type="ECO:0000313" key="2">
    <source>
        <dbReference type="EMBL" id="EMF56469.1"/>
    </source>
</evidence>
<sequence>MTTTTASSLKTYGPLQFPDRSGLTLWQFSRAQRLGLIPGPDVAGDRWSAAVFDDAIARIDAIKGAVGTLPDVGATRAEEHLAERFNLVVYAGTAAELARRGHLPVVGEHKGYLLYCGLALENFTDRQKVARASTAGQLHMRDAAARILGLRASDFDHLIRAGLLAHADTARSGWNRHDVVLLYRQADLDRIARSRRIDWDAVRASPRATGPLSPRSPPSSRRPGGDGSGAQQRLVCRSRRGLGRAAARRRREVAHPRGRAVRHPLRAVGRRCRPGLSSKALALRAMRTPTGR</sequence>
<accession>M3FW59</accession>
<gene>
    <name evidence="2" type="ORF">SBD_2220</name>
</gene>
<dbReference type="RefSeq" id="WP_005477347.1">
    <property type="nucleotide sequence ID" value="NZ_KB405063.1"/>
</dbReference>
<name>M3FW59_9ACTN</name>
<feature type="compositionally biased region" description="Basic residues" evidence="1">
    <location>
        <begin position="236"/>
        <end position="261"/>
    </location>
</feature>
<dbReference type="EMBL" id="KB405063">
    <property type="protein sequence ID" value="EMF56469.1"/>
    <property type="molecule type" value="Genomic_DNA"/>
</dbReference>
<dbReference type="GeneID" id="96268738"/>
<feature type="compositionally biased region" description="Low complexity" evidence="1">
    <location>
        <begin position="210"/>
        <end position="222"/>
    </location>
</feature>
<evidence type="ECO:0000313" key="3">
    <source>
        <dbReference type="Proteomes" id="UP000030760"/>
    </source>
</evidence>
<feature type="region of interest" description="Disordered" evidence="1">
    <location>
        <begin position="205"/>
        <end position="261"/>
    </location>
</feature>
<dbReference type="AlphaFoldDB" id="M3FW59"/>
<reference evidence="3" key="1">
    <citation type="journal article" date="2013" name="Genome Announc.">
        <title>Draft Genome Sequence of Streptomyces bottropensis ATCC 25435, a Bottromycin-Producing Actinomycete.</title>
        <authorList>
            <person name="Zhang H."/>
            <person name="Zhou W."/>
            <person name="Zhuang Y."/>
            <person name="Liang X."/>
            <person name="Liu T."/>
        </authorList>
    </citation>
    <scope>NUCLEOTIDE SEQUENCE [LARGE SCALE GENOMIC DNA]</scope>
    <source>
        <strain evidence="3">ATCC 25435</strain>
    </source>
</reference>
<protein>
    <submittedName>
        <fullName evidence="2">Uncharacterized protein</fullName>
    </submittedName>
</protein>
<evidence type="ECO:0000256" key="1">
    <source>
        <dbReference type="SAM" id="MobiDB-lite"/>
    </source>
</evidence>